<keyword evidence="7" id="KW-1185">Reference proteome</keyword>
<evidence type="ECO:0000256" key="2">
    <source>
        <dbReference type="ARBA" id="ARBA00022801"/>
    </source>
</evidence>
<dbReference type="OrthoDB" id="408728at2759"/>
<protein>
    <submittedName>
        <fullName evidence="6">BXL7 protein</fullName>
    </submittedName>
</protein>
<evidence type="ECO:0000313" key="7">
    <source>
        <dbReference type="Proteomes" id="UP000604046"/>
    </source>
</evidence>
<dbReference type="Pfam" id="PF14310">
    <property type="entry name" value="Fn3-like"/>
    <property type="match status" value="1"/>
</dbReference>
<dbReference type="PANTHER" id="PTHR42721">
    <property type="entry name" value="SUGAR HYDROLASE-RELATED"/>
    <property type="match status" value="1"/>
</dbReference>
<dbReference type="PANTHER" id="PTHR42721:SF41">
    <property type="entry name" value="GLYCOSIDE HYDROLASE FAMILY 3 C-TERMINAL DOMAIN-CONTAINING PROTEIN"/>
    <property type="match status" value="1"/>
</dbReference>
<proteinExistence type="predicted"/>
<dbReference type="EMBL" id="CAJNDS010002169">
    <property type="protein sequence ID" value="CAE7358680.1"/>
    <property type="molecule type" value="Genomic_DNA"/>
</dbReference>
<keyword evidence="2" id="KW-0378">Hydrolase</keyword>
<dbReference type="InterPro" id="IPR036962">
    <property type="entry name" value="Glyco_hydro_3_N_sf"/>
</dbReference>
<dbReference type="GO" id="GO:0045493">
    <property type="term" value="P:xylan catabolic process"/>
    <property type="evidence" value="ECO:0007669"/>
    <property type="project" value="InterPro"/>
</dbReference>
<dbReference type="GO" id="GO:0031222">
    <property type="term" value="P:arabinan catabolic process"/>
    <property type="evidence" value="ECO:0007669"/>
    <property type="project" value="TreeGrafter"/>
</dbReference>
<dbReference type="SMART" id="SM01217">
    <property type="entry name" value="Fn3_like"/>
    <property type="match status" value="1"/>
</dbReference>
<gene>
    <name evidence="6" type="primary">BXL7</name>
    <name evidence="6" type="ORF">SNAT2548_LOCUS19184</name>
</gene>
<dbReference type="Proteomes" id="UP000604046">
    <property type="component" value="Unassembled WGS sequence"/>
</dbReference>
<dbReference type="Pfam" id="PF01915">
    <property type="entry name" value="Glyco_hydro_3_C"/>
    <property type="match status" value="1"/>
</dbReference>
<dbReference type="InterPro" id="IPR044993">
    <property type="entry name" value="BXL"/>
</dbReference>
<feature type="chain" id="PRO_5032919699" evidence="4">
    <location>
        <begin position="20"/>
        <end position="817"/>
    </location>
</feature>
<name>A0A812PMC0_9DINO</name>
<dbReference type="GO" id="GO:0009044">
    <property type="term" value="F:xylan 1,4-beta-xylosidase activity"/>
    <property type="evidence" value="ECO:0007669"/>
    <property type="project" value="InterPro"/>
</dbReference>
<keyword evidence="3" id="KW-0326">Glycosidase</keyword>
<evidence type="ECO:0000256" key="3">
    <source>
        <dbReference type="ARBA" id="ARBA00023295"/>
    </source>
</evidence>
<dbReference type="InterPro" id="IPR002772">
    <property type="entry name" value="Glyco_hydro_3_C"/>
</dbReference>
<evidence type="ECO:0000259" key="5">
    <source>
        <dbReference type="SMART" id="SM01217"/>
    </source>
</evidence>
<feature type="signal peptide" evidence="4">
    <location>
        <begin position="1"/>
        <end position="19"/>
    </location>
</feature>
<organism evidence="6 7">
    <name type="scientific">Symbiodinium natans</name>
    <dbReference type="NCBI Taxonomy" id="878477"/>
    <lineage>
        <taxon>Eukaryota</taxon>
        <taxon>Sar</taxon>
        <taxon>Alveolata</taxon>
        <taxon>Dinophyceae</taxon>
        <taxon>Suessiales</taxon>
        <taxon>Symbiodiniaceae</taxon>
        <taxon>Symbiodinium</taxon>
    </lineage>
</organism>
<sequence length="817" mass="88409">MALLVWIVAGLSTVHTTSAETRYPRYGCGKGLDSFPFCDSKLPVNKRVDDLIKRLKLEEKPLLMVARLAPLGNISRLGIPQYDWGANCIHGVQSRCGTGSDGQDRCPTSFAAPNLLGATFNESAWWTMGHIIGVELRSLWKQGKGENHPPTQLPPLGLDCWSPNINIVRDPRWGRNMETPSEDPFLLSRFGVQVTKGLQEGKEDKGRLQAIVTLKHFAANELEGTWDGPGGPAQFPGTGMCPGKKCTRHTINVNISSYDLASSYLASFRSAVVEGGALGVMCSYNAINGYPSCANKWLLNDKLRKEWGFKGYVTGDSGAVADIYKKHWFVPSMEDAVVKSVEAGTDVQSSGWPSGHPWATTNAEYLKYIPALVRDGKLSEQDLDDALRHTLTLRFRLGLFDDPGSQPFENFSEDIVRSSEHLAAAIDATEQGLVLLKNLKNEKAMKATLPISQGRIAVIGPHATSRSELLGNYLGQICPGEKQSFACVESLYEALGNLSKDVTTAPGLPSISGEVDPKLLAEAVATAKNADHVVLALGLDTSTIEQEGRDRHTVTLPPGQLELFDAMTALKRPVTVVLVNGGMVAMSSVKEKADAIVEAWYPGFFGAGAIARALLGHTNRWGKLPVTIYDEKFTDEFDMLSFDMSKAPGRTYRYFTGQPLWPFGFGLSYTTFSLKLLGSSSIKVSQQGEAATVNVLVQNTGTVAGDEVVMGYFLPKNGTIPAGRATLLRKQLFAFQRVAVQPGMAVTLGFTVTAASFQVFTDGGDGVSYAGKYTVLFSTGNVDVPLQVEVDGPQHQPAVLQPWHAPSRISGTSSIVV</sequence>
<dbReference type="Gene3D" id="2.60.40.10">
    <property type="entry name" value="Immunoglobulins"/>
    <property type="match status" value="1"/>
</dbReference>
<dbReference type="Gene3D" id="3.40.50.1700">
    <property type="entry name" value="Glycoside hydrolase family 3 C-terminal domain"/>
    <property type="match status" value="1"/>
</dbReference>
<dbReference type="SUPFAM" id="SSF51445">
    <property type="entry name" value="(Trans)glycosidases"/>
    <property type="match status" value="1"/>
</dbReference>
<evidence type="ECO:0000256" key="1">
    <source>
        <dbReference type="ARBA" id="ARBA00022729"/>
    </source>
</evidence>
<feature type="domain" description="Fibronectin type III-like" evidence="5">
    <location>
        <begin position="707"/>
        <end position="781"/>
    </location>
</feature>
<dbReference type="GO" id="GO:0046556">
    <property type="term" value="F:alpha-L-arabinofuranosidase activity"/>
    <property type="evidence" value="ECO:0007669"/>
    <property type="project" value="TreeGrafter"/>
</dbReference>
<dbReference type="SUPFAM" id="SSF52279">
    <property type="entry name" value="Beta-D-glucan exohydrolase, C-terminal domain"/>
    <property type="match status" value="1"/>
</dbReference>
<dbReference type="InterPro" id="IPR013783">
    <property type="entry name" value="Ig-like_fold"/>
</dbReference>
<evidence type="ECO:0000256" key="4">
    <source>
        <dbReference type="SAM" id="SignalP"/>
    </source>
</evidence>
<dbReference type="Gene3D" id="3.20.20.300">
    <property type="entry name" value="Glycoside hydrolase, family 3, N-terminal domain"/>
    <property type="match status" value="1"/>
</dbReference>
<dbReference type="InterPro" id="IPR017853">
    <property type="entry name" value="GH"/>
</dbReference>
<dbReference type="InterPro" id="IPR036881">
    <property type="entry name" value="Glyco_hydro_3_C_sf"/>
</dbReference>
<keyword evidence="1 4" id="KW-0732">Signal</keyword>
<accession>A0A812PMC0</accession>
<dbReference type="AlphaFoldDB" id="A0A812PMC0"/>
<comment type="caution">
    <text evidence="6">The sequence shown here is derived from an EMBL/GenBank/DDBJ whole genome shotgun (WGS) entry which is preliminary data.</text>
</comment>
<dbReference type="Pfam" id="PF00933">
    <property type="entry name" value="Glyco_hydro_3"/>
    <property type="match status" value="2"/>
</dbReference>
<evidence type="ECO:0000313" key="6">
    <source>
        <dbReference type="EMBL" id="CAE7358680.1"/>
    </source>
</evidence>
<dbReference type="InterPro" id="IPR026891">
    <property type="entry name" value="Fn3-like"/>
</dbReference>
<reference evidence="6" key="1">
    <citation type="submission" date="2021-02" db="EMBL/GenBank/DDBJ databases">
        <authorList>
            <person name="Dougan E. K."/>
            <person name="Rhodes N."/>
            <person name="Thang M."/>
            <person name="Chan C."/>
        </authorList>
    </citation>
    <scope>NUCLEOTIDE SEQUENCE</scope>
</reference>
<dbReference type="InterPro" id="IPR001764">
    <property type="entry name" value="Glyco_hydro_3_N"/>
</dbReference>